<keyword evidence="2" id="KW-1185">Reference proteome</keyword>
<sequence length="131" mass="14803">MAGALAAQQLLLEHFMQLRIGQFFALRLALLVQDGRFLRIFRYREQHLLDAGYVDALLDQVFNLKQAFHVVERIKPLVAGGAGRDDQTVLLVIANLTRGQIGQLHHDADREQCHIAANFVAHLHHSCSHYA</sequence>
<comment type="caution">
    <text evidence="1">The sequence shown here is derived from an EMBL/GenBank/DDBJ whole genome shotgun (WGS) entry which is preliminary data.</text>
</comment>
<reference evidence="1 2" key="1">
    <citation type="submission" date="2014-12" db="EMBL/GenBank/DDBJ databases">
        <title>Draft genome sequence of Paenibacillus kamchatkensis strain B-2647.</title>
        <authorList>
            <person name="Karlyshev A.V."/>
            <person name="Kudryashova E.B."/>
        </authorList>
    </citation>
    <scope>NUCLEOTIDE SEQUENCE [LARGE SCALE GENOMIC DNA]</scope>
    <source>
        <strain evidence="1 2">VKM B-2647</strain>
    </source>
</reference>
<gene>
    <name evidence="1" type="ORF">SD70_19790</name>
</gene>
<proteinExistence type="predicted"/>
<evidence type="ECO:0000313" key="2">
    <source>
        <dbReference type="Proteomes" id="UP000031967"/>
    </source>
</evidence>
<dbReference type="EMBL" id="JXAK01000036">
    <property type="protein sequence ID" value="KIL39510.1"/>
    <property type="molecule type" value="Genomic_DNA"/>
</dbReference>
<accession>A0ABR5AEN1</accession>
<evidence type="ECO:0008006" key="3">
    <source>
        <dbReference type="Google" id="ProtNLM"/>
    </source>
</evidence>
<name>A0ABR5AEN1_9BACL</name>
<evidence type="ECO:0000313" key="1">
    <source>
        <dbReference type="EMBL" id="KIL39510.1"/>
    </source>
</evidence>
<organism evidence="1 2">
    <name type="scientific">Gordoniibacillus kamchatkensis</name>
    <dbReference type="NCBI Taxonomy" id="1590651"/>
    <lineage>
        <taxon>Bacteria</taxon>
        <taxon>Bacillati</taxon>
        <taxon>Bacillota</taxon>
        <taxon>Bacilli</taxon>
        <taxon>Bacillales</taxon>
        <taxon>Paenibacillaceae</taxon>
        <taxon>Gordoniibacillus</taxon>
    </lineage>
</organism>
<dbReference type="Proteomes" id="UP000031967">
    <property type="component" value="Unassembled WGS sequence"/>
</dbReference>
<protein>
    <recommendedName>
        <fullName evidence="3">Secreted protein</fullName>
    </recommendedName>
</protein>